<dbReference type="Pfam" id="PF08264">
    <property type="entry name" value="Anticodon_1"/>
    <property type="match status" value="1"/>
</dbReference>
<sequence>MPSNAQRSTLNARNVLDGWLLSRLNQTIKSVTQNLNDYDAYRACEAIEEFVDDFSNWYIRRSRDRVGPTVEDNKSKILFYETTFYTLTKLCLILSPFTPFMTDVIFRNLTKEESVHLASWPKLNLKIDVNLVKQMKVIREIAEIVHGQRKDANLPVRQPLQSISVKSPKIRPSNDLLSLLLSEINVKEIIWIKGKIMEVVLDKNISKLLEEEGKARELVRYIQNERRNMGIVLTQKVLVCSPWIPSNKEITRWVINKTLAKKLIKGEFKITKAS</sequence>
<evidence type="ECO:0000256" key="5">
    <source>
        <dbReference type="ARBA" id="ARBA00023146"/>
    </source>
</evidence>
<evidence type="ECO:0000256" key="4">
    <source>
        <dbReference type="ARBA" id="ARBA00022917"/>
    </source>
</evidence>
<evidence type="ECO:0000256" key="1">
    <source>
        <dbReference type="ARBA" id="ARBA00022598"/>
    </source>
</evidence>
<proteinExistence type="predicted"/>
<dbReference type="PANTHER" id="PTHR42780:SF1">
    <property type="entry name" value="ISOLEUCINE--TRNA LIGASE, CYTOPLASMIC"/>
    <property type="match status" value="1"/>
</dbReference>
<name>A0A1F7XKA1_9BACT</name>
<feature type="domain" description="Methionyl/Valyl/Leucyl/Isoleucyl-tRNA synthetase anticodon-binding" evidence="6">
    <location>
        <begin position="17"/>
        <end position="162"/>
    </location>
</feature>
<evidence type="ECO:0000313" key="7">
    <source>
        <dbReference type="EMBL" id="OGM14778.1"/>
    </source>
</evidence>
<dbReference type="GO" id="GO:0000049">
    <property type="term" value="F:tRNA binding"/>
    <property type="evidence" value="ECO:0007669"/>
    <property type="project" value="InterPro"/>
</dbReference>
<accession>A0A1F7XKA1</accession>
<comment type="caution">
    <text evidence="7">The sequence shown here is derived from an EMBL/GenBank/DDBJ whole genome shotgun (WGS) entry which is preliminary data.</text>
</comment>
<evidence type="ECO:0000259" key="6">
    <source>
        <dbReference type="Pfam" id="PF08264"/>
    </source>
</evidence>
<dbReference type="InterPro" id="IPR009080">
    <property type="entry name" value="tRNAsynth_Ia_anticodon-bd"/>
</dbReference>
<evidence type="ECO:0000313" key="8">
    <source>
        <dbReference type="Proteomes" id="UP000179013"/>
    </source>
</evidence>
<protein>
    <recommendedName>
        <fullName evidence="6">Methionyl/Valyl/Leucyl/Isoleucyl-tRNA synthetase anticodon-binding domain-containing protein</fullName>
    </recommendedName>
</protein>
<dbReference type="GO" id="GO:0004822">
    <property type="term" value="F:isoleucine-tRNA ligase activity"/>
    <property type="evidence" value="ECO:0007669"/>
    <property type="project" value="InterPro"/>
</dbReference>
<dbReference type="EMBL" id="MGFU01000002">
    <property type="protein sequence ID" value="OGM14778.1"/>
    <property type="molecule type" value="Genomic_DNA"/>
</dbReference>
<dbReference type="Pfam" id="PF19302">
    <property type="entry name" value="DUF5915"/>
    <property type="match status" value="1"/>
</dbReference>
<dbReference type="PANTHER" id="PTHR42780">
    <property type="entry name" value="SOLEUCYL-TRNA SYNTHETASE"/>
    <property type="match status" value="1"/>
</dbReference>
<evidence type="ECO:0000256" key="3">
    <source>
        <dbReference type="ARBA" id="ARBA00022840"/>
    </source>
</evidence>
<keyword evidence="2" id="KW-0547">Nucleotide-binding</keyword>
<dbReference type="CDD" id="cd07961">
    <property type="entry name" value="Anticodon_Ia_Ile_ABEc"/>
    <property type="match status" value="1"/>
</dbReference>
<dbReference type="Gene3D" id="1.10.730.10">
    <property type="entry name" value="Isoleucyl-tRNA Synthetase, Domain 1"/>
    <property type="match status" value="1"/>
</dbReference>
<dbReference type="Proteomes" id="UP000179013">
    <property type="component" value="Unassembled WGS sequence"/>
</dbReference>
<organism evidence="7 8">
    <name type="scientific">Candidatus Woesebacteria bacterium RBG_16_39_8b</name>
    <dbReference type="NCBI Taxonomy" id="1802482"/>
    <lineage>
        <taxon>Bacteria</taxon>
        <taxon>Candidatus Woeseibacteriota</taxon>
    </lineage>
</organism>
<keyword evidence="1" id="KW-0436">Ligase</keyword>
<keyword evidence="5" id="KW-0030">Aminoacyl-tRNA synthetase</keyword>
<evidence type="ECO:0000256" key="2">
    <source>
        <dbReference type="ARBA" id="ARBA00022741"/>
    </source>
</evidence>
<dbReference type="AlphaFoldDB" id="A0A1F7XKA1"/>
<reference evidence="7 8" key="1">
    <citation type="journal article" date="2016" name="Nat. Commun.">
        <title>Thousands of microbial genomes shed light on interconnected biogeochemical processes in an aquifer system.</title>
        <authorList>
            <person name="Anantharaman K."/>
            <person name="Brown C.T."/>
            <person name="Hug L.A."/>
            <person name="Sharon I."/>
            <person name="Castelle C.J."/>
            <person name="Probst A.J."/>
            <person name="Thomas B.C."/>
            <person name="Singh A."/>
            <person name="Wilkins M.J."/>
            <person name="Karaoz U."/>
            <person name="Brodie E.L."/>
            <person name="Williams K.H."/>
            <person name="Hubbard S.S."/>
            <person name="Banfield J.F."/>
        </authorList>
    </citation>
    <scope>NUCLEOTIDE SEQUENCE [LARGE SCALE GENOMIC DNA]</scope>
</reference>
<dbReference type="InterPro" id="IPR013155">
    <property type="entry name" value="M/V/L/I-tRNA-synth_anticd-bd"/>
</dbReference>
<dbReference type="SUPFAM" id="SSF47323">
    <property type="entry name" value="Anticodon-binding domain of a subclass of class I aminoacyl-tRNA synthetases"/>
    <property type="match status" value="1"/>
</dbReference>
<keyword evidence="3" id="KW-0067">ATP-binding</keyword>
<dbReference type="InterPro" id="IPR023586">
    <property type="entry name" value="Ile-tRNA-ligase_type2"/>
</dbReference>
<dbReference type="GO" id="GO:0005524">
    <property type="term" value="F:ATP binding"/>
    <property type="evidence" value="ECO:0007669"/>
    <property type="project" value="UniProtKB-KW"/>
</dbReference>
<gene>
    <name evidence="7" type="ORF">A2V80_01170</name>
</gene>
<dbReference type="InterPro" id="IPR033709">
    <property type="entry name" value="Anticodon_Ile_ABEc"/>
</dbReference>
<dbReference type="GO" id="GO:0006428">
    <property type="term" value="P:isoleucyl-tRNA aminoacylation"/>
    <property type="evidence" value="ECO:0007669"/>
    <property type="project" value="TreeGrafter"/>
</dbReference>
<keyword evidence="4" id="KW-0648">Protein biosynthesis</keyword>